<dbReference type="Gene3D" id="1.10.10.60">
    <property type="entry name" value="Homeodomain-like"/>
    <property type="match status" value="1"/>
</dbReference>
<reference evidence="5 6" key="1">
    <citation type="journal article" date="2013" name="J. Microbiol. Biotechnol.">
        <title>Novosphingobium ginsenosidimutans sp. nov., with the ability to convert ginsenoside.</title>
        <authorList>
            <person name="Kim J.K."/>
            <person name="He D."/>
            <person name="Liu Q.M."/>
            <person name="Park H.Y."/>
            <person name="Jung M.S."/>
            <person name="Yoon M.H."/>
            <person name="Kim S.C."/>
            <person name="Im W.T."/>
        </authorList>
    </citation>
    <scope>NUCLEOTIDE SEQUENCE [LARGE SCALE GENOMIC DNA]</scope>
    <source>
        <strain evidence="5 6">FW-6</strain>
    </source>
</reference>
<organism evidence="5 6">
    <name type="scientific">Novosphingobium ginsenosidimutans</name>
    <dbReference type="NCBI Taxonomy" id="1176536"/>
    <lineage>
        <taxon>Bacteria</taxon>
        <taxon>Pseudomonadati</taxon>
        <taxon>Pseudomonadota</taxon>
        <taxon>Alphaproteobacteria</taxon>
        <taxon>Sphingomonadales</taxon>
        <taxon>Sphingomonadaceae</taxon>
        <taxon>Novosphingobium</taxon>
    </lineage>
</organism>
<dbReference type="OrthoDB" id="644174at2"/>
<feature type="domain" description="HTH araC/xylS-type" evidence="4">
    <location>
        <begin position="234"/>
        <end position="331"/>
    </location>
</feature>
<dbReference type="GO" id="GO:0003700">
    <property type="term" value="F:DNA-binding transcription factor activity"/>
    <property type="evidence" value="ECO:0007669"/>
    <property type="project" value="InterPro"/>
</dbReference>
<evidence type="ECO:0000256" key="1">
    <source>
        <dbReference type="ARBA" id="ARBA00023015"/>
    </source>
</evidence>
<dbReference type="RefSeq" id="WP_147089572.1">
    <property type="nucleotide sequence ID" value="NZ_BAABJD010000001.1"/>
</dbReference>
<dbReference type="GO" id="GO:0000976">
    <property type="term" value="F:transcription cis-regulatory region binding"/>
    <property type="evidence" value="ECO:0007669"/>
    <property type="project" value="TreeGrafter"/>
</dbReference>
<keyword evidence="6" id="KW-1185">Reference proteome</keyword>
<name>A0A5B8S384_9SPHN</name>
<dbReference type="PANTHER" id="PTHR47894">
    <property type="entry name" value="HTH-TYPE TRANSCRIPTIONAL REGULATOR GADX"/>
    <property type="match status" value="1"/>
</dbReference>
<protein>
    <submittedName>
        <fullName evidence="5">AraC family transcriptional regulator</fullName>
    </submittedName>
</protein>
<dbReference type="InterPro" id="IPR009057">
    <property type="entry name" value="Homeodomain-like_sf"/>
</dbReference>
<dbReference type="Pfam" id="PF12625">
    <property type="entry name" value="Arabinose_bd"/>
    <property type="match status" value="1"/>
</dbReference>
<dbReference type="KEGG" id="ngf:FRF71_05265"/>
<evidence type="ECO:0000313" key="5">
    <source>
        <dbReference type="EMBL" id="QEA15594.1"/>
    </source>
</evidence>
<evidence type="ECO:0000256" key="2">
    <source>
        <dbReference type="ARBA" id="ARBA00023125"/>
    </source>
</evidence>
<accession>A0A5B8S384</accession>
<keyword evidence="3" id="KW-0804">Transcription</keyword>
<dbReference type="Pfam" id="PF12833">
    <property type="entry name" value="HTH_18"/>
    <property type="match status" value="1"/>
</dbReference>
<dbReference type="PANTHER" id="PTHR47894:SF4">
    <property type="entry name" value="HTH-TYPE TRANSCRIPTIONAL REGULATOR GADX"/>
    <property type="match status" value="1"/>
</dbReference>
<dbReference type="PROSITE" id="PS01124">
    <property type="entry name" value="HTH_ARAC_FAMILY_2"/>
    <property type="match status" value="1"/>
</dbReference>
<dbReference type="EMBL" id="CP042345">
    <property type="protein sequence ID" value="QEA15594.1"/>
    <property type="molecule type" value="Genomic_DNA"/>
</dbReference>
<dbReference type="InterPro" id="IPR018060">
    <property type="entry name" value="HTH_AraC"/>
</dbReference>
<evidence type="ECO:0000259" key="4">
    <source>
        <dbReference type="PROSITE" id="PS01124"/>
    </source>
</evidence>
<proteinExistence type="predicted"/>
<dbReference type="AlphaFoldDB" id="A0A5B8S384"/>
<dbReference type="GO" id="GO:0005829">
    <property type="term" value="C:cytosol"/>
    <property type="evidence" value="ECO:0007669"/>
    <property type="project" value="TreeGrafter"/>
</dbReference>
<dbReference type="InterPro" id="IPR032687">
    <property type="entry name" value="AraC-type_N"/>
</dbReference>
<evidence type="ECO:0000313" key="6">
    <source>
        <dbReference type="Proteomes" id="UP000321172"/>
    </source>
</evidence>
<dbReference type="SUPFAM" id="SSF46689">
    <property type="entry name" value="Homeodomain-like"/>
    <property type="match status" value="1"/>
</dbReference>
<dbReference type="SMART" id="SM00342">
    <property type="entry name" value="HTH_ARAC"/>
    <property type="match status" value="1"/>
</dbReference>
<keyword evidence="2" id="KW-0238">DNA-binding</keyword>
<gene>
    <name evidence="5" type="ORF">FRF71_05265</name>
</gene>
<dbReference type="Proteomes" id="UP000321172">
    <property type="component" value="Chromosome"/>
</dbReference>
<evidence type="ECO:0000256" key="3">
    <source>
        <dbReference type="ARBA" id="ARBA00023163"/>
    </source>
</evidence>
<keyword evidence="1" id="KW-0805">Transcription regulation</keyword>
<sequence>MAELVRVAALTNYFETMAGLGCDPRPLLKEQGLSADLLVNPEQLISARAAIRLLERSAAETGCITLGLRMAEGRALANLGATSLLIAHQPTLRHAITALREFRARINSTLIFNVEEIGDDAILREDFVLRRPEPSRQSSDLTLGVLMRLCSEVLGSDWSPRTVCFSHEAPPPAELPIFTRIFRCPVQFDSELNGIVLHRADLDRPNLRADDQLARHARQLLDKAMSPVERTATQDVDQLIRLLMPAGRASIQNCAASMGVTVRTLQRMLDGEGTSFSALLNGARMQLATQYLANPRMRITDVAEMLGYGSIGAFSRWHSQAFGASPRNRRS</sequence>